<dbReference type="STRING" id="641025.SAMN05421507_101913"/>
<protein>
    <submittedName>
        <fullName evidence="1">2-Methylisocitrate lyase, PEP mutase family</fullName>
    </submittedName>
</protein>
<reference evidence="2" key="1">
    <citation type="submission" date="2016-10" db="EMBL/GenBank/DDBJ databases">
        <authorList>
            <person name="Varghese N."/>
            <person name="Submissions S."/>
        </authorList>
    </citation>
    <scope>NUCLEOTIDE SEQUENCE [LARGE SCALE GENOMIC DNA]</scope>
    <source>
        <strain evidence="2">CGMCC 4.6609</strain>
    </source>
</reference>
<accession>A0A1H0FTH1</accession>
<sequence>MTSATDRSATDRSATDRTALFHALHAPGPLVLPNAWDVASALIVEAAGAKAVATTSAGVAWSLGAPDGDALDRDLAIGLVARIAAAVGVPVTADIESGFGEDAAGVAETAKAVEEAGASGVNIEDGQGAALRDVQEQRERLQAAREGGPTLYINARVDVFLRGIGEPKERLRHALDRARVYLEAGASGIFVPGVTDLETVELLARNINAPLNVLAGPGAPAVRELGTAGAARISVGTALASAAYATAKKAAEELLAKGTYDSTGEGLGYGELNALFR</sequence>
<dbReference type="InterPro" id="IPR039556">
    <property type="entry name" value="ICL/PEPM"/>
</dbReference>
<dbReference type="Gene3D" id="3.20.20.60">
    <property type="entry name" value="Phosphoenolpyruvate-binding domains"/>
    <property type="match status" value="1"/>
</dbReference>
<name>A0A1H0FTH1_9PSEU</name>
<dbReference type="GO" id="GO:0016829">
    <property type="term" value="F:lyase activity"/>
    <property type="evidence" value="ECO:0007669"/>
    <property type="project" value="UniProtKB-KW"/>
</dbReference>
<dbReference type="Gene3D" id="6.10.250.2750">
    <property type="match status" value="1"/>
</dbReference>
<evidence type="ECO:0000313" key="2">
    <source>
        <dbReference type="Proteomes" id="UP000199691"/>
    </source>
</evidence>
<keyword evidence="1" id="KW-0456">Lyase</keyword>
<dbReference type="InterPro" id="IPR040442">
    <property type="entry name" value="Pyrv_kinase-like_dom_sf"/>
</dbReference>
<dbReference type="CDD" id="cd00377">
    <property type="entry name" value="ICL_PEPM"/>
    <property type="match status" value="1"/>
</dbReference>
<dbReference type="InterPro" id="IPR015813">
    <property type="entry name" value="Pyrv/PenolPyrv_kinase-like_dom"/>
</dbReference>
<dbReference type="PANTHER" id="PTHR42905">
    <property type="entry name" value="PHOSPHOENOLPYRUVATE CARBOXYLASE"/>
    <property type="match status" value="1"/>
</dbReference>
<dbReference type="RefSeq" id="WP_090095339.1">
    <property type="nucleotide sequence ID" value="NZ_FNIX01000001.1"/>
</dbReference>
<dbReference type="OrthoDB" id="9780430at2"/>
<dbReference type="PANTHER" id="PTHR42905:SF16">
    <property type="entry name" value="CARBOXYPHOSPHONOENOLPYRUVATE PHOSPHONOMUTASE-LIKE PROTEIN (AFU_ORTHOLOGUE AFUA_5G07230)"/>
    <property type="match status" value="1"/>
</dbReference>
<evidence type="ECO:0000313" key="1">
    <source>
        <dbReference type="EMBL" id="SDN97940.1"/>
    </source>
</evidence>
<dbReference type="SUPFAM" id="SSF51621">
    <property type="entry name" value="Phosphoenolpyruvate/pyruvate domain"/>
    <property type="match status" value="1"/>
</dbReference>
<dbReference type="Proteomes" id="UP000199691">
    <property type="component" value="Unassembled WGS sequence"/>
</dbReference>
<dbReference type="Pfam" id="PF13714">
    <property type="entry name" value="PEP_mutase"/>
    <property type="match status" value="1"/>
</dbReference>
<organism evidence="1 2">
    <name type="scientific">Lentzea jiangxiensis</name>
    <dbReference type="NCBI Taxonomy" id="641025"/>
    <lineage>
        <taxon>Bacteria</taxon>
        <taxon>Bacillati</taxon>
        <taxon>Actinomycetota</taxon>
        <taxon>Actinomycetes</taxon>
        <taxon>Pseudonocardiales</taxon>
        <taxon>Pseudonocardiaceae</taxon>
        <taxon>Lentzea</taxon>
    </lineage>
</organism>
<proteinExistence type="predicted"/>
<dbReference type="AlphaFoldDB" id="A0A1H0FTH1"/>
<dbReference type="EMBL" id="FNIX01000001">
    <property type="protein sequence ID" value="SDN97940.1"/>
    <property type="molecule type" value="Genomic_DNA"/>
</dbReference>
<keyword evidence="2" id="KW-1185">Reference proteome</keyword>
<gene>
    <name evidence="1" type="ORF">SAMN05421507_101913</name>
</gene>